<accession>A0ABW8NHD0</accession>
<evidence type="ECO:0000313" key="1">
    <source>
        <dbReference type="EMBL" id="MFK4752334.1"/>
    </source>
</evidence>
<sequence>MSILAHVGALEHQIFDDGLIAEGLSSVPILTTVSPIRPVESENSWVPHWLQNPSVTSLPLSATRIKRLTIPLTAILSVGKTTLAVPLAAIL</sequence>
<comment type="caution">
    <text evidence="1">The sequence shown here is derived from an EMBL/GenBank/DDBJ whole genome shotgun (WGS) entry which is preliminary data.</text>
</comment>
<reference evidence="1 2" key="1">
    <citation type="submission" date="2024-03" db="EMBL/GenBank/DDBJ databases">
        <title>High-quality draft genome sequence of Oceanobacter sp. wDCs-4.</title>
        <authorList>
            <person name="Dong C."/>
        </authorList>
    </citation>
    <scope>NUCLEOTIDE SEQUENCE [LARGE SCALE GENOMIC DNA]</scope>
    <source>
        <strain evidence="2">wDCs-4</strain>
    </source>
</reference>
<dbReference type="Proteomes" id="UP001620597">
    <property type="component" value="Unassembled WGS sequence"/>
</dbReference>
<proteinExistence type="predicted"/>
<gene>
    <name evidence="1" type="ORF">WG929_07920</name>
</gene>
<dbReference type="EMBL" id="JBBKTX010000008">
    <property type="protein sequence ID" value="MFK4752334.1"/>
    <property type="molecule type" value="Genomic_DNA"/>
</dbReference>
<organism evidence="1 2">
    <name type="scientific">Oceanobacter antarcticus</name>
    <dbReference type="NCBI Taxonomy" id="3133425"/>
    <lineage>
        <taxon>Bacteria</taxon>
        <taxon>Pseudomonadati</taxon>
        <taxon>Pseudomonadota</taxon>
        <taxon>Gammaproteobacteria</taxon>
        <taxon>Oceanospirillales</taxon>
        <taxon>Oceanospirillaceae</taxon>
        <taxon>Oceanobacter</taxon>
    </lineage>
</organism>
<protein>
    <submittedName>
        <fullName evidence="1">Uncharacterized protein</fullName>
    </submittedName>
</protein>
<name>A0ABW8NHD0_9GAMM</name>
<evidence type="ECO:0000313" key="2">
    <source>
        <dbReference type="Proteomes" id="UP001620597"/>
    </source>
</evidence>
<keyword evidence="2" id="KW-1185">Reference proteome</keyword>